<evidence type="ECO:0000313" key="3">
    <source>
        <dbReference type="Proteomes" id="UP000034669"/>
    </source>
</evidence>
<accession>A0A0G1F5C1</accession>
<evidence type="ECO:0000313" key="2">
    <source>
        <dbReference type="EMBL" id="KKS90376.1"/>
    </source>
</evidence>
<dbReference type="Proteomes" id="UP000034669">
    <property type="component" value="Unassembled WGS sequence"/>
</dbReference>
<keyword evidence="1" id="KW-0472">Membrane</keyword>
<evidence type="ECO:0000256" key="1">
    <source>
        <dbReference type="SAM" id="Phobius"/>
    </source>
</evidence>
<proteinExistence type="predicted"/>
<keyword evidence="1" id="KW-0812">Transmembrane</keyword>
<sequence>MAFKQSQINLLPARWKLSTKLTDVQVKLQAISLVIMCIYIAIVLLLLGWLGFLKVRHSQINTSIDNVSSQLSKFRHVEAAQELLKGKAAFGMDNYKNKINSGLAFNKGVRLFSGLLDFSDISGDPTGKFSFSGSTSDSMDSINATKLVEDPDGSGRKLFAKALSVLSRNSQGKITLNFDFVYLPLVPIININE</sequence>
<reference evidence="2 3" key="1">
    <citation type="journal article" date="2015" name="Nature">
        <title>rRNA introns, odd ribosomes, and small enigmatic genomes across a large radiation of phyla.</title>
        <authorList>
            <person name="Brown C.T."/>
            <person name="Hug L.A."/>
            <person name="Thomas B.C."/>
            <person name="Sharon I."/>
            <person name="Castelle C.J."/>
            <person name="Singh A."/>
            <person name="Wilkins M.J."/>
            <person name="Williams K.H."/>
            <person name="Banfield J.F."/>
        </authorList>
    </citation>
    <scope>NUCLEOTIDE SEQUENCE [LARGE SCALE GENOMIC DNA]</scope>
</reference>
<keyword evidence="1" id="KW-1133">Transmembrane helix</keyword>
<dbReference type="AlphaFoldDB" id="A0A0G1F5C1"/>
<name>A0A0G1F5C1_9BACT</name>
<comment type="caution">
    <text evidence="2">The sequence shown here is derived from an EMBL/GenBank/DDBJ whole genome shotgun (WGS) entry which is preliminary data.</text>
</comment>
<protein>
    <submittedName>
        <fullName evidence="2">Uncharacterized protein</fullName>
    </submittedName>
</protein>
<gene>
    <name evidence="2" type="ORF">UV66_C0004G0018</name>
</gene>
<feature type="transmembrane region" description="Helical" evidence="1">
    <location>
        <begin position="30"/>
        <end position="53"/>
    </location>
</feature>
<dbReference type="EMBL" id="LCFI01000004">
    <property type="protein sequence ID" value="KKS90376.1"/>
    <property type="molecule type" value="Genomic_DNA"/>
</dbReference>
<organism evidence="2 3">
    <name type="scientific">Candidatus Woesebacteria bacterium GW2011_GWA1_43_12</name>
    <dbReference type="NCBI Taxonomy" id="1618557"/>
    <lineage>
        <taxon>Bacteria</taxon>
        <taxon>Candidatus Woeseibacteriota</taxon>
    </lineage>
</organism>